<evidence type="ECO:0000313" key="3">
    <source>
        <dbReference type="Proteomes" id="UP000298663"/>
    </source>
</evidence>
<evidence type="ECO:0000313" key="2">
    <source>
        <dbReference type="EMBL" id="TKR82033.1"/>
    </source>
</evidence>
<protein>
    <submittedName>
        <fullName evidence="2">Uncharacterized protein</fullName>
    </submittedName>
</protein>
<keyword evidence="1" id="KW-0812">Transmembrane</keyword>
<keyword evidence="3" id="KW-1185">Reference proteome</keyword>
<name>A0A4U5NH56_STECR</name>
<accession>A0A4U5NH56</accession>
<reference evidence="2 3" key="1">
    <citation type="journal article" date="2015" name="Genome Biol.">
        <title>Comparative genomics of Steinernema reveals deeply conserved gene regulatory networks.</title>
        <authorList>
            <person name="Dillman A.R."/>
            <person name="Macchietto M."/>
            <person name="Porter C.F."/>
            <person name="Rogers A."/>
            <person name="Williams B."/>
            <person name="Antoshechkin I."/>
            <person name="Lee M.M."/>
            <person name="Goodwin Z."/>
            <person name="Lu X."/>
            <person name="Lewis E.E."/>
            <person name="Goodrich-Blair H."/>
            <person name="Stock S.P."/>
            <person name="Adams B.J."/>
            <person name="Sternberg P.W."/>
            <person name="Mortazavi A."/>
        </authorList>
    </citation>
    <scope>NUCLEOTIDE SEQUENCE [LARGE SCALE GENOMIC DNA]</scope>
    <source>
        <strain evidence="2 3">ALL</strain>
    </source>
</reference>
<reference evidence="2 3" key="2">
    <citation type="journal article" date="2019" name="G3 (Bethesda)">
        <title>Hybrid Assembly of the Genome of the Entomopathogenic Nematode Steinernema carpocapsae Identifies the X-Chromosome.</title>
        <authorList>
            <person name="Serra L."/>
            <person name="Macchietto M."/>
            <person name="Macias-Munoz A."/>
            <person name="McGill C.J."/>
            <person name="Rodriguez I.M."/>
            <person name="Rodriguez B."/>
            <person name="Murad R."/>
            <person name="Mortazavi A."/>
        </authorList>
    </citation>
    <scope>NUCLEOTIDE SEQUENCE [LARGE SCALE GENOMIC DNA]</scope>
    <source>
        <strain evidence="2 3">ALL</strain>
    </source>
</reference>
<organism evidence="2 3">
    <name type="scientific">Steinernema carpocapsae</name>
    <name type="common">Entomopathogenic nematode</name>
    <dbReference type="NCBI Taxonomy" id="34508"/>
    <lineage>
        <taxon>Eukaryota</taxon>
        <taxon>Metazoa</taxon>
        <taxon>Ecdysozoa</taxon>
        <taxon>Nematoda</taxon>
        <taxon>Chromadorea</taxon>
        <taxon>Rhabditida</taxon>
        <taxon>Tylenchina</taxon>
        <taxon>Panagrolaimomorpha</taxon>
        <taxon>Strongyloidoidea</taxon>
        <taxon>Steinernematidae</taxon>
        <taxon>Steinernema</taxon>
    </lineage>
</organism>
<comment type="caution">
    <text evidence="2">The sequence shown here is derived from an EMBL/GenBank/DDBJ whole genome shotgun (WGS) entry which is preliminary data.</text>
</comment>
<proteinExistence type="predicted"/>
<sequence length="135" mass="15650">MQTSTTFLVERFRLTKRTRNTTIFVAVLSWLYIAMCKTRWPLGTCPVEGRRRPATNLHAMCVADKRPLWAKIRISIVLVCLSRSVLRCFSKSAMFPGVVLTRNLAPIRGAEPQACAMNYERYLVFDWLLWRSFFG</sequence>
<gene>
    <name evidence="2" type="ORF">L596_015811</name>
</gene>
<keyword evidence="1" id="KW-0472">Membrane</keyword>
<evidence type="ECO:0000256" key="1">
    <source>
        <dbReference type="SAM" id="Phobius"/>
    </source>
</evidence>
<dbReference type="EMBL" id="AZBU02000004">
    <property type="protein sequence ID" value="TKR82033.1"/>
    <property type="molecule type" value="Genomic_DNA"/>
</dbReference>
<dbReference type="Proteomes" id="UP000298663">
    <property type="component" value="Unassembled WGS sequence"/>
</dbReference>
<feature type="transmembrane region" description="Helical" evidence="1">
    <location>
        <begin position="21"/>
        <end position="40"/>
    </location>
</feature>
<dbReference type="AlphaFoldDB" id="A0A4U5NH56"/>
<keyword evidence="1" id="KW-1133">Transmembrane helix</keyword>